<feature type="region of interest" description="Disordered" evidence="1">
    <location>
        <begin position="54"/>
        <end position="84"/>
    </location>
</feature>
<evidence type="ECO:0000313" key="4">
    <source>
        <dbReference type="Proteomes" id="UP001155057"/>
    </source>
</evidence>
<keyword evidence="2" id="KW-0472">Membrane</keyword>
<name>A0A9X2TKQ1_9BACT</name>
<keyword evidence="3" id="KW-0687">Ribonucleoprotein</keyword>
<keyword evidence="2" id="KW-0812">Transmembrane</keyword>
<evidence type="ECO:0000256" key="1">
    <source>
        <dbReference type="SAM" id="MobiDB-lite"/>
    </source>
</evidence>
<evidence type="ECO:0000256" key="2">
    <source>
        <dbReference type="SAM" id="Phobius"/>
    </source>
</evidence>
<comment type="caution">
    <text evidence="3">The sequence shown here is derived from an EMBL/GenBank/DDBJ whole genome shotgun (WGS) entry which is preliminary data.</text>
</comment>
<dbReference type="EMBL" id="JANUAE010000010">
    <property type="protein sequence ID" value="MCS3710983.1"/>
    <property type="molecule type" value="Genomic_DNA"/>
</dbReference>
<sequence>MIVGILLFQAVAFAVLSGIVASNKNLAPAKWSILGFLFGIFGFVAALVVKSAEPEEEPKKDQRSERATRQSPTARKFNPDEHEKKCPDCAEYIKLEARVCRYCGHEYSDEEVENAVEKKRRQFLGRSLSNEADERYCHLCGEVTEENHAQSPYWSCEDCAEEVPVS</sequence>
<feature type="transmembrane region" description="Helical" evidence="2">
    <location>
        <begin position="31"/>
        <end position="49"/>
    </location>
</feature>
<organism evidence="3 4">
    <name type="scientific">Salinibacter ruber</name>
    <dbReference type="NCBI Taxonomy" id="146919"/>
    <lineage>
        <taxon>Bacteria</taxon>
        <taxon>Pseudomonadati</taxon>
        <taxon>Rhodothermota</taxon>
        <taxon>Rhodothermia</taxon>
        <taxon>Rhodothermales</taxon>
        <taxon>Salinibacteraceae</taxon>
        <taxon>Salinibacter</taxon>
    </lineage>
</organism>
<keyword evidence="2" id="KW-1133">Transmembrane helix</keyword>
<dbReference type="GO" id="GO:0005840">
    <property type="term" value="C:ribosome"/>
    <property type="evidence" value="ECO:0007669"/>
    <property type="project" value="UniProtKB-KW"/>
</dbReference>
<evidence type="ECO:0000313" key="3">
    <source>
        <dbReference type="EMBL" id="MCS3710983.1"/>
    </source>
</evidence>
<gene>
    <name evidence="3" type="ORF">GGP61_002609</name>
</gene>
<feature type="compositionally biased region" description="Basic and acidic residues" evidence="1">
    <location>
        <begin position="57"/>
        <end position="68"/>
    </location>
</feature>
<protein>
    <submittedName>
        <fullName evidence="3">Ribosomal protein L32</fullName>
    </submittedName>
</protein>
<dbReference type="Proteomes" id="UP001155057">
    <property type="component" value="Unassembled WGS sequence"/>
</dbReference>
<keyword evidence="3" id="KW-0689">Ribosomal protein</keyword>
<dbReference type="RefSeq" id="WP_259122454.1">
    <property type="nucleotide sequence ID" value="NZ_JANTZB010000010.1"/>
</dbReference>
<dbReference type="AlphaFoldDB" id="A0A9X2TKQ1"/>
<proteinExistence type="predicted"/>
<reference evidence="3" key="1">
    <citation type="submission" date="2022-08" db="EMBL/GenBank/DDBJ databases">
        <title>Genomic Encyclopedia of Type Strains, Phase V (KMG-V): Genome sequencing to study the core and pangenomes of soil and plant-associated prokaryotes.</title>
        <authorList>
            <person name="Whitman W."/>
        </authorList>
    </citation>
    <scope>NUCLEOTIDE SEQUENCE</scope>
    <source>
        <strain evidence="3">SP3049</strain>
    </source>
</reference>
<accession>A0A9X2TKQ1</accession>